<dbReference type="EMBL" id="AFNH02000177">
    <property type="protein sequence ID" value="EZG79868.1"/>
    <property type="molecule type" value="Genomic_DNA"/>
</dbReference>
<feature type="non-terminal residue" evidence="2">
    <location>
        <position position="118"/>
    </location>
</feature>
<feature type="region of interest" description="Disordered" evidence="1">
    <location>
        <begin position="1"/>
        <end position="41"/>
    </location>
</feature>
<gene>
    <name evidence="2" type="ORF">GNI_023980</name>
</gene>
<evidence type="ECO:0000313" key="2">
    <source>
        <dbReference type="EMBL" id="EZG79868.1"/>
    </source>
</evidence>
<accession>A0A023BBI3</accession>
<organism evidence="2 3">
    <name type="scientific">Gregarina niphandrodes</name>
    <name type="common">Septate eugregarine</name>
    <dbReference type="NCBI Taxonomy" id="110365"/>
    <lineage>
        <taxon>Eukaryota</taxon>
        <taxon>Sar</taxon>
        <taxon>Alveolata</taxon>
        <taxon>Apicomplexa</taxon>
        <taxon>Conoidasida</taxon>
        <taxon>Gregarinasina</taxon>
        <taxon>Eugregarinorida</taxon>
        <taxon>Gregarinidae</taxon>
        <taxon>Gregarina</taxon>
    </lineage>
</organism>
<dbReference type="VEuPathDB" id="CryptoDB:GNI_023980"/>
<protein>
    <submittedName>
        <fullName evidence="2">Uncharacterized protein</fullName>
    </submittedName>
</protein>
<proteinExistence type="predicted"/>
<evidence type="ECO:0000313" key="3">
    <source>
        <dbReference type="Proteomes" id="UP000019763"/>
    </source>
</evidence>
<keyword evidence="3" id="KW-1185">Reference proteome</keyword>
<feature type="compositionally biased region" description="Pro residues" evidence="1">
    <location>
        <begin position="25"/>
        <end position="36"/>
    </location>
</feature>
<dbReference type="Proteomes" id="UP000019763">
    <property type="component" value="Unassembled WGS sequence"/>
</dbReference>
<comment type="caution">
    <text evidence="2">The sequence shown here is derived from an EMBL/GenBank/DDBJ whole genome shotgun (WGS) entry which is preliminary data.</text>
</comment>
<dbReference type="GeneID" id="22911102"/>
<feature type="non-terminal residue" evidence="2">
    <location>
        <position position="1"/>
    </location>
</feature>
<evidence type="ECO:0000256" key="1">
    <source>
        <dbReference type="SAM" id="MobiDB-lite"/>
    </source>
</evidence>
<name>A0A023BBI3_GRENI</name>
<dbReference type="AlphaFoldDB" id="A0A023BBI3"/>
<dbReference type="RefSeq" id="XP_011134374.1">
    <property type="nucleotide sequence ID" value="XM_011136072.1"/>
</dbReference>
<sequence length="118" mass="12852">LLDTPASRTPRNTTTPPGIATTLTIPPPHSSPIPRHPPTDEPLLVLHLLSSSQSLAQSTPTPCRLEHSHLPLCHLPLCHLPLGHLPLGHLPLGHLPMGHLPLGHLPLGRHLPRWRVYS</sequence>
<feature type="compositionally biased region" description="Polar residues" evidence="1">
    <location>
        <begin position="1"/>
        <end position="12"/>
    </location>
</feature>
<reference evidence="2" key="1">
    <citation type="submission" date="2013-12" db="EMBL/GenBank/DDBJ databases">
        <authorList>
            <person name="Omoto C.K."/>
            <person name="Sibley D."/>
            <person name="Venepally P."/>
            <person name="Hadjithomas M."/>
            <person name="Karamycheva S."/>
            <person name="Brunk B."/>
            <person name="Roos D."/>
            <person name="Caler E."/>
            <person name="Lorenzi H."/>
        </authorList>
    </citation>
    <scope>NUCLEOTIDE SEQUENCE</scope>
</reference>
<feature type="compositionally biased region" description="Low complexity" evidence="1">
    <location>
        <begin position="13"/>
        <end position="24"/>
    </location>
</feature>